<dbReference type="Proteomes" id="UP000005856">
    <property type="component" value="Unassembled WGS sequence"/>
</dbReference>
<evidence type="ECO:0000313" key="2">
    <source>
        <dbReference type="EMBL" id="EDM47921.1"/>
    </source>
</evidence>
<dbReference type="InterPro" id="IPR015168">
    <property type="entry name" value="SsuA/THI5"/>
</dbReference>
<dbReference type="EMBL" id="ABCP01000011">
    <property type="protein sequence ID" value="EDM47921.1"/>
    <property type="molecule type" value="Genomic_DNA"/>
</dbReference>
<dbReference type="Gene3D" id="3.40.190.10">
    <property type="entry name" value="Periplasmic binding protein-like II"/>
    <property type="match status" value="1"/>
</dbReference>
<dbReference type="STRING" id="443152.MDG893_15065"/>
<accession>A6F008</accession>
<dbReference type="Pfam" id="PF09084">
    <property type="entry name" value="NMT1"/>
    <property type="match status" value="1"/>
</dbReference>
<proteinExistence type="predicted"/>
<reference evidence="2 3" key="1">
    <citation type="submission" date="2007-06" db="EMBL/GenBank/DDBJ databases">
        <authorList>
            <person name="Green D."/>
            <person name="Ferriera S."/>
            <person name="Johnson J."/>
            <person name="Kravitz S."/>
            <person name="Beeson K."/>
            <person name="Sutton G."/>
            <person name="Rogers Y.-H."/>
            <person name="Friedman R."/>
            <person name="Frazier M."/>
            <person name="Venter J.C."/>
        </authorList>
    </citation>
    <scope>NUCLEOTIDE SEQUENCE [LARGE SCALE GENOMIC DNA]</scope>
    <source>
        <strain evidence="2 3">DG893</strain>
    </source>
</reference>
<sequence length="328" mass="37960">MAVPLNLSLAIERYDRHFPFFDNTLQLPEGLNLTVYQTGQSAPLRDGKGRHERMLHGGDYDVAEFSLSTFLMARARGMPIVGIPVFPRRLFSFSQMWVHPDSDLHQPRDLIGKKVAISSFQTTLSLLAKGDLKFQYDTPWEHIHWLLTTQEKVPFDFKPGVRVDYIGGSREDVAQKLANHEIDAFFLPHPPHSVVSGKLPARRLISDCRAAEIDYFRRVGDFPIMHVIALRQELAQQEPWLGRALYDLFNQANSLAEEYYEDPGWSRLAWGRHYYEQEKALFGSDPWENGFRRNRANLERFIQYSQDQGMIDSIYPPEELFVDDTLNT</sequence>
<dbReference type="RefSeq" id="WP_007153604.1">
    <property type="nucleotide sequence ID" value="NZ_ABCP01000011.1"/>
</dbReference>
<feature type="domain" description="SsuA/THI5-like" evidence="1">
    <location>
        <begin position="49"/>
        <end position="124"/>
    </location>
</feature>
<dbReference type="SUPFAM" id="SSF53850">
    <property type="entry name" value="Periplasmic binding protein-like II"/>
    <property type="match status" value="1"/>
</dbReference>
<comment type="caution">
    <text evidence="2">The sequence shown here is derived from an EMBL/GenBank/DDBJ whole genome shotgun (WGS) entry which is preliminary data.</text>
</comment>
<organism evidence="2 3">
    <name type="scientific">Marinobacter algicola DG893</name>
    <dbReference type="NCBI Taxonomy" id="443152"/>
    <lineage>
        <taxon>Bacteria</taxon>
        <taxon>Pseudomonadati</taxon>
        <taxon>Pseudomonadota</taxon>
        <taxon>Gammaproteobacteria</taxon>
        <taxon>Pseudomonadales</taxon>
        <taxon>Marinobacteraceae</taxon>
        <taxon>Marinobacter</taxon>
    </lineage>
</organism>
<protein>
    <submittedName>
        <fullName evidence="2">4,5-dihydroxyphthalate decarboxylase</fullName>
    </submittedName>
</protein>
<evidence type="ECO:0000259" key="1">
    <source>
        <dbReference type="Pfam" id="PF09084"/>
    </source>
</evidence>
<gene>
    <name evidence="2" type="ORF">MDG893_15065</name>
</gene>
<evidence type="ECO:0000313" key="3">
    <source>
        <dbReference type="Proteomes" id="UP000005856"/>
    </source>
</evidence>
<keyword evidence="3" id="KW-1185">Reference proteome</keyword>
<dbReference type="AlphaFoldDB" id="A6F008"/>
<name>A6F008_9GAMM</name>
<dbReference type="eggNOG" id="COG0715">
    <property type="taxonomic scope" value="Bacteria"/>
</dbReference>
<dbReference type="OrthoDB" id="8689594at2"/>